<dbReference type="KEGG" id="mass:CR152_05600"/>
<dbReference type="AlphaFoldDB" id="A0A2D2DGD8"/>
<dbReference type="EMBL" id="CP024608">
    <property type="protein sequence ID" value="ATQ74052.1"/>
    <property type="molecule type" value="Genomic_DNA"/>
</dbReference>
<protein>
    <submittedName>
        <fullName evidence="2">Uncharacterized protein</fullName>
    </submittedName>
</protein>
<evidence type="ECO:0000256" key="1">
    <source>
        <dbReference type="SAM" id="MobiDB-lite"/>
    </source>
</evidence>
<accession>A0A2D2DGD8</accession>
<evidence type="ECO:0000313" key="3">
    <source>
        <dbReference type="Proteomes" id="UP000229897"/>
    </source>
</evidence>
<organism evidence="2 3">
    <name type="scientific">Massilia violaceinigra</name>
    <dbReference type="NCBI Taxonomy" id="2045208"/>
    <lineage>
        <taxon>Bacteria</taxon>
        <taxon>Pseudomonadati</taxon>
        <taxon>Pseudomonadota</taxon>
        <taxon>Betaproteobacteria</taxon>
        <taxon>Burkholderiales</taxon>
        <taxon>Oxalobacteraceae</taxon>
        <taxon>Telluria group</taxon>
        <taxon>Massilia</taxon>
    </lineage>
</organism>
<keyword evidence="3" id="KW-1185">Reference proteome</keyword>
<evidence type="ECO:0000313" key="2">
    <source>
        <dbReference type="EMBL" id="ATQ74052.1"/>
    </source>
</evidence>
<name>A0A2D2DGD8_9BURK</name>
<dbReference type="RefSeq" id="WP_099874039.1">
    <property type="nucleotide sequence ID" value="NZ_CP024608.1"/>
</dbReference>
<proteinExistence type="predicted"/>
<reference evidence="2" key="1">
    <citation type="submission" date="2017-10" db="EMBL/GenBank/DDBJ databases">
        <title>Massilia psychrophilum sp. nov., a novel purple-pigmented bacterium isolated from Tianshan glacier, Xinjiang Municipality, China.</title>
        <authorList>
            <person name="Wang H."/>
        </authorList>
    </citation>
    <scope>NUCLEOTIDE SEQUENCE [LARGE SCALE GENOMIC DNA]</scope>
    <source>
        <strain evidence="2">B2</strain>
    </source>
</reference>
<gene>
    <name evidence="2" type="ORF">CR152_05600</name>
</gene>
<feature type="compositionally biased region" description="Pro residues" evidence="1">
    <location>
        <begin position="62"/>
        <end position="81"/>
    </location>
</feature>
<dbReference type="Proteomes" id="UP000229897">
    <property type="component" value="Chromosome"/>
</dbReference>
<feature type="region of interest" description="Disordered" evidence="1">
    <location>
        <begin position="56"/>
        <end position="81"/>
    </location>
</feature>
<sequence>MDFVHYSGDRWAVVAGGFVARQLRILLAGGGPKGPPSAPPAIPPIIITPFNYGTPAPAIDPRIPPPGPPLQPPAPPRQRFA</sequence>